<accession>A0AC58TLA9</accession>
<protein>
    <submittedName>
        <fullName evidence="2">Uncharacterized protein LOC142175304</fullName>
    </submittedName>
</protein>
<evidence type="ECO:0000313" key="2">
    <source>
        <dbReference type="RefSeq" id="XP_075097991.1"/>
    </source>
</evidence>
<organism evidence="1 2">
    <name type="scientific">Nicotiana tabacum</name>
    <name type="common">Common tobacco</name>
    <dbReference type="NCBI Taxonomy" id="4097"/>
    <lineage>
        <taxon>Eukaryota</taxon>
        <taxon>Viridiplantae</taxon>
        <taxon>Streptophyta</taxon>
        <taxon>Embryophyta</taxon>
        <taxon>Tracheophyta</taxon>
        <taxon>Spermatophyta</taxon>
        <taxon>Magnoliopsida</taxon>
        <taxon>eudicotyledons</taxon>
        <taxon>Gunneridae</taxon>
        <taxon>Pentapetalae</taxon>
        <taxon>asterids</taxon>
        <taxon>lamiids</taxon>
        <taxon>Solanales</taxon>
        <taxon>Solanaceae</taxon>
        <taxon>Nicotianoideae</taxon>
        <taxon>Nicotianeae</taxon>
        <taxon>Nicotiana</taxon>
    </lineage>
</organism>
<reference evidence="1" key="1">
    <citation type="journal article" date="2014" name="Nat. Commun.">
        <title>The tobacco genome sequence and its comparison with those of tomato and potato.</title>
        <authorList>
            <person name="Sierro N."/>
            <person name="Battey J.N."/>
            <person name="Ouadi S."/>
            <person name="Bakaher N."/>
            <person name="Bovet L."/>
            <person name="Willig A."/>
            <person name="Goepfert S."/>
            <person name="Peitsch M.C."/>
            <person name="Ivanov N.V."/>
        </authorList>
    </citation>
    <scope>NUCLEOTIDE SEQUENCE [LARGE SCALE GENOMIC DNA]</scope>
</reference>
<dbReference type="Proteomes" id="UP000790787">
    <property type="component" value="Chromosome 21"/>
</dbReference>
<reference evidence="2" key="2">
    <citation type="submission" date="2025-08" db="UniProtKB">
        <authorList>
            <consortium name="RefSeq"/>
        </authorList>
    </citation>
    <scope>IDENTIFICATION</scope>
    <source>
        <tissue evidence="2">Leaf</tissue>
    </source>
</reference>
<keyword evidence="1" id="KW-1185">Reference proteome</keyword>
<name>A0AC58TLA9_TOBAC</name>
<dbReference type="RefSeq" id="XP_075097991.1">
    <property type="nucleotide sequence ID" value="XM_075241890.1"/>
</dbReference>
<gene>
    <name evidence="2" type="primary">LOC142175304</name>
</gene>
<sequence length="914" mass="102635">MAEELKKLTGRVQSVEGGKGDESLNYEDLCIQPDVEQLEGYKPPKFEMFNGTGDPKVHLRTYCNKLAGVGKNEQIRMKLFIRSLIGDALSWYISQNPKKWVNWWVNPKKTCAYHSSMNGHTIEECRMLKDKIQTLIDTKVIPAKEATLNVRNNPLPDHRGKGVNMIETDEEWNHEGSIRHIREGDTPKTSHVILSSIVVQTQAPFEVEVVMPFTVMIAPTPYYKSDIVPWVYVAEGKRKGKAKMEEIGTAQGMTRTDRVYTPDNLGGTSKETASKPPVVETCTDNLWRKVQVMEYPVVDHLNKTPAQISILSLLQNSDAHENALMNVLSEAYVPAGVTSGEMANMFGVLIDGGSSLNIWPLTILKRLGKVLHEIQMGSMNVKAFDGSQRATIGEINLDIQMGPTWFDDEFHVLDISTTYNLLLGRPWIYAVGAVASTLHQSNLEETEAVNSGDSETVKETRISIHLSPSEKEEYVRFLREYEDIFAWSYDDMTGLSTSIVAHKLPTNPMCQPVKQKLSKFKPYMSLKIKEEVIKKIKDKLNHAKCAFEVPAGKMLGFIVSRRGMELDPSKIKAVQDLPLPKNKKGVMSFLGHLNYISRFIAQSTVICEPIFKMLRKDAAKNWTEECEKAFSKIKEYLSQLPVLVPPEPGRPLLLYFSMLDGAFGCVVKGQALADHLAENPVDGEYKPLKTYFPDEEVSLVGKDFAETYDCWRMFFDGAANFKGVAIGVILVSENGQHYLGIDVIGLIKPADSNGHKFILVAIDYFTKLVEVASNKAVTKKVVADFVRDRIVCRFGVPDSIITDNAANLNNDLKKALCETFKIKHQNFTTYRQQMNGVLEAANKNIKKILRKMGDNYKQWHEKLPFSLLGYHTTVRTSTGATPYLLVYGTEVVISAEVDIPSLRIIQEAELSDAE</sequence>
<proteinExistence type="predicted"/>
<evidence type="ECO:0000313" key="1">
    <source>
        <dbReference type="Proteomes" id="UP000790787"/>
    </source>
</evidence>